<dbReference type="EMBL" id="QRWX01000003">
    <property type="protein sequence ID" value="RGT55187.1"/>
    <property type="molecule type" value="Genomic_DNA"/>
</dbReference>
<evidence type="ECO:0000259" key="2">
    <source>
        <dbReference type="PROSITE" id="PS50943"/>
    </source>
</evidence>
<reference evidence="3 4" key="1">
    <citation type="submission" date="2018-08" db="EMBL/GenBank/DDBJ databases">
        <title>A genome reference for cultivated species of the human gut microbiota.</title>
        <authorList>
            <person name="Zou Y."/>
            <person name="Xue W."/>
            <person name="Luo G."/>
        </authorList>
    </citation>
    <scope>NUCLEOTIDE SEQUENCE [LARGE SCALE GENOMIC DNA]</scope>
    <source>
        <strain evidence="3 4">AF18-46</strain>
    </source>
</reference>
<dbReference type="SUPFAM" id="SSF47413">
    <property type="entry name" value="lambda repressor-like DNA-binding domains"/>
    <property type="match status" value="1"/>
</dbReference>
<comment type="caution">
    <text evidence="3">The sequence shown here is derived from an EMBL/GenBank/DDBJ whole genome shotgun (WGS) entry which is preliminary data.</text>
</comment>
<dbReference type="PANTHER" id="PTHR46558">
    <property type="entry name" value="TRACRIPTIONAL REGULATORY PROTEIN-RELATED-RELATED"/>
    <property type="match status" value="1"/>
</dbReference>
<dbReference type="InterPro" id="IPR001387">
    <property type="entry name" value="Cro/C1-type_HTH"/>
</dbReference>
<dbReference type="SMART" id="SM00530">
    <property type="entry name" value="HTH_XRE"/>
    <property type="match status" value="1"/>
</dbReference>
<evidence type="ECO:0000256" key="1">
    <source>
        <dbReference type="ARBA" id="ARBA00023125"/>
    </source>
</evidence>
<sequence length="118" mass="13441">MKQLGMRLRVLREGIGLSQSKFADVIGSTQSSINRYENGQATPSVELLRKYADYFDVSMDYIFARCDDPHGKLYEAKPPVDANNPELRKFVEMCFDPESPMNEKLKEAMLKMLGEAKT</sequence>
<evidence type="ECO:0000313" key="3">
    <source>
        <dbReference type="EMBL" id="RGT55187.1"/>
    </source>
</evidence>
<organism evidence="3 4">
    <name type="scientific">Solobacterium moorei</name>
    <dbReference type="NCBI Taxonomy" id="102148"/>
    <lineage>
        <taxon>Bacteria</taxon>
        <taxon>Bacillati</taxon>
        <taxon>Bacillota</taxon>
        <taxon>Erysipelotrichia</taxon>
        <taxon>Erysipelotrichales</taxon>
        <taxon>Erysipelotrichaceae</taxon>
        <taxon>Solobacterium</taxon>
    </lineage>
</organism>
<dbReference type="PANTHER" id="PTHR46558:SF11">
    <property type="entry name" value="HTH-TYPE TRANSCRIPTIONAL REGULATOR XRE"/>
    <property type="match status" value="1"/>
</dbReference>
<dbReference type="CDD" id="cd00093">
    <property type="entry name" value="HTH_XRE"/>
    <property type="match status" value="1"/>
</dbReference>
<evidence type="ECO:0000313" key="4">
    <source>
        <dbReference type="Proteomes" id="UP000284731"/>
    </source>
</evidence>
<dbReference type="PROSITE" id="PS50943">
    <property type="entry name" value="HTH_CROC1"/>
    <property type="match status" value="1"/>
</dbReference>
<dbReference type="InterPro" id="IPR010982">
    <property type="entry name" value="Lambda_DNA-bd_dom_sf"/>
</dbReference>
<name>A0A412PD74_9FIRM</name>
<keyword evidence="1" id="KW-0238">DNA-binding</keyword>
<dbReference type="GO" id="GO:0003677">
    <property type="term" value="F:DNA binding"/>
    <property type="evidence" value="ECO:0007669"/>
    <property type="project" value="UniProtKB-KW"/>
</dbReference>
<dbReference type="AlphaFoldDB" id="A0A412PD74"/>
<protein>
    <submittedName>
        <fullName evidence="3">XRE family transcriptional regulator</fullName>
    </submittedName>
</protein>
<dbReference type="Pfam" id="PF01381">
    <property type="entry name" value="HTH_3"/>
    <property type="match status" value="1"/>
</dbReference>
<accession>A0A412PD74</accession>
<gene>
    <name evidence="3" type="ORF">DWX20_07780</name>
</gene>
<dbReference type="Gene3D" id="1.10.260.40">
    <property type="entry name" value="lambda repressor-like DNA-binding domains"/>
    <property type="match status" value="1"/>
</dbReference>
<dbReference type="RefSeq" id="WP_118765195.1">
    <property type="nucleotide sequence ID" value="NZ_CABJCF010000003.1"/>
</dbReference>
<proteinExistence type="predicted"/>
<feature type="domain" description="HTH cro/C1-type" evidence="2">
    <location>
        <begin position="8"/>
        <end position="62"/>
    </location>
</feature>
<dbReference type="Proteomes" id="UP000284731">
    <property type="component" value="Unassembled WGS sequence"/>
</dbReference>